<evidence type="ECO:0000313" key="2">
    <source>
        <dbReference type="Proteomes" id="UP001500582"/>
    </source>
</evidence>
<organism evidence="1 2">
    <name type="scientific">Mucilaginibacter gynuensis</name>
    <dbReference type="NCBI Taxonomy" id="1302236"/>
    <lineage>
        <taxon>Bacteria</taxon>
        <taxon>Pseudomonadati</taxon>
        <taxon>Bacteroidota</taxon>
        <taxon>Sphingobacteriia</taxon>
        <taxon>Sphingobacteriales</taxon>
        <taxon>Sphingobacteriaceae</taxon>
        <taxon>Mucilaginibacter</taxon>
    </lineage>
</organism>
<sequence>MMDEAAEKYNDSLRMLRHDINNQLSNIHLCLDQLNYEVPDPSPDFTFYVTTIMASCKKIEELLKSE</sequence>
<dbReference type="Proteomes" id="UP001500582">
    <property type="component" value="Unassembled WGS sequence"/>
</dbReference>
<proteinExistence type="predicted"/>
<dbReference type="RefSeq" id="WP_345213376.1">
    <property type="nucleotide sequence ID" value="NZ_BAABFT010000016.1"/>
</dbReference>
<dbReference type="EMBL" id="BAABFT010000016">
    <property type="protein sequence ID" value="GAA4335959.1"/>
    <property type="molecule type" value="Genomic_DNA"/>
</dbReference>
<name>A0ABP8H965_9SPHI</name>
<evidence type="ECO:0000313" key="1">
    <source>
        <dbReference type="EMBL" id="GAA4335959.1"/>
    </source>
</evidence>
<keyword evidence="2" id="KW-1185">Reference proteome</keyword>
<comment type="caution">
    <text evidence="1">The sequence shown here is derived from an EMBL/GenBank/DDBJ whole genome shotgun (WGS) entry which is preliminary data.</text>
</comment>
<gene>
    <name evidence="1" type="ORF">GCM10023149_44300</name>
</gene>
<accession>A0ABP8H965</accession>
<protein>
    <recommendedName>
        <fullName evidence="3">Histidine kinase</fullName>
    </recommendedName>
</protein>
<evidence type="ECO:0008006" key="3">
    <source>
        <dbReference type="Google" id="ProtNLM"/>
    </source>
</evidence>
<reference evidence="2" key="1">
    <citation type="journal article" date="2019" name="Int. J. Syst. Evol. Microbiol.">
        <title>The Global Catalogue of Microorganisms (GCM) 10K type strain sequencing project: providing services to taxonomists for standard genome sequencing and annotation.</title>
        <authorList>
            <consortium name="The Broad Institute Genomics Platform"/>
            <consortium name="The Broad Institute Genome Sequencing Center for Infectious Disease"/>
            <person name="Wu L."/>
            <person name="Ma J."/>
        </authorList>
    </citation>
    <scope>NUCLEOTIDE SEQUENCE [LARGE SCALE GENOMIC DNA]</scope>
    <source>
        <strain evidence="2">JCM 17705</strain>
    </source>
</reference>